<dbReference type="Proteomes" id="UP001652628">
    <property type="component" value="Chromosome 2"/>
</dbReference>
<sequence length="424" mass="49676">MCSNNIHHYKLLQILKYGRYGTVYKGYDFNNKCLAIKKLSLDQPIEELTAMCNEVLTIRRFKHKNIITILHCFLFNQHAYLIFPYMCFENCEMLLQKVYTSGFPEIIIALIIKDVLSAITYIHSENCVHGSIRAQHILINSRKAVISNFRDCQTFINHGEKKKVLYGSTVGKKNQLYWKAPEVLNQNLSGYTEKTDIYSTGITCCEMANGFQPYQGTELTYMYIEKARGSRPLLLDQSSILEDQESSLLPETNEQFRRDIFMKKSFSDDFHQFVELCLNKNPLSRWAASKLMTHSFLKQCRCTSLAEHFKDFNHDLSKCKLKERAGVFYECLQFINDDEIKEAIPPIGLRVLFRVMLTVWKKAKIEIDFDFLYQGKTNLLFDRWNSLKDKILIYFKWHIHNEDCKRQLLDVERAIVGLLAPYFA</sequence>
<dbReference type="PANTHER" id="PTHR48014:SF21">
    <property type="entry name" value="SERINE_THREONINE-PROTEIN KINASE FRAY2"/>
    <property type="match status" value="1"/>
</dbReference>
<protein>
    <submittedName>
        <fullName evidence="5">STE20-related kinase adapter protein stlk isoform X1</fullName>
    </submittedName>
</protein>
<accession>A0ABM4TWU3</accession>
<dbReference type="InterPro" id="IPR000719">
    <property type="entry name" value="Prot_kinase_dom"/>
</dbReference>
<feature type="transmembrane region" description="Helical" evidence="2">
    <location>
        <begin position="66"/>
        <end position="86"/>
    </location>
</feature>
<dbReference type="RefSeq" id="XP_070854427.1">
    <property type="nucleotide sequence ID" value="XM_070998326.1"/>
</dbReference>
<keyword evidence="2" id="KW-1133">Transmembrane helix</keyword>
<evidence type="ECO:0000313" key="5">
    <source>
        <dbReference type="RefSeq" id="XP_070854427.1"/>
    </source>
</evidence>
<dbReference type="PROSITE" id="PS50011">
    <property type="entry name" value="PROTEIN_KINASE_DOM"/>
    <property type="match status" value="1"/>
</dbReference>
<feature type="domain" description="Protein kinase" evidence="3">
    <location>
        <begin position="9"/>
        <end position="297"/>
    </location>
</feature>
<dbReference type="InterPro" id="IPR011009">
    <property type="entry name" value="Kinase-like_dom_sf"/>
</dbReference>
<reference evidence="4" key="1">
    <citation type="submission" date="2025-05" db="UniProtKB">
        <authorList>
            <consortium name="RefSeq"/>
        </authorList>
    </citation>
    <scope>NUCLEOTIDE SEQUENCE [LARGE SCALE GENOMIC DNA]</scope>
</reference>
<dbReference type="GeneID" id="108005993"/>
<dbReference type="Pfam" id="PF00069">
    <property type="entry name" value="Pkinase"/>
    <property type="match status" value="1"/>
</dbReference>
<keyword evidence="5" id="KW-0418">Kinase</keyword>
<evidence type="ECO:0000313" key="4">
    <source>
        <dbReference type="Proteomes" id="UP001652628"/>
    </source>
</evidence>
<dbReference type="Gene3D" id="1.10.510.10">
    <property type="entry name" value="Transferase(Phosphotransferase) domain 1"/>
    <property type="match status" value="1"/>
</dbReference>
<keyword evidence="4" id="KW-1185">Reference proteome</keyword>
<dbReference type="SUPFAM" id="SSF56112">
    <property type="entry name" value="Protein kinase-like (PK-like)"/>
    <property type="match status" value="1"/>
</dbReference>
<evidence type="ECO:0000259" key="3">
    <source>
        <dbReference type="PROSITE" id="PS50011"/>
    </source>
</evidence>
<keyword evidence="2" id="KW-0812">Transmembrane</keyword>
<organism evidence="4 5">
    <name type="scientific">Drosophila suzukii</name>
    <name type="common">Spotted-wing drosophila fruit fly</name>
    <dbReference type="NCBI Taxonomy" id="28584"/>
    <lineage>
        <taxon>Eukaryota</taxon>
        <taxon>Metazoa</taxon>
        <taxon>Ecdysozoa</taxon>
        <taxon>Arthropoda</taxon>
        <taxon>Hexapoda</taxon>
        <taxon>Insecta</taxon>
        <taxon>Pterygota</taxon>
        <taxon>Neoptera</taxon>
        <taxon>Endopterygota</taxon>
        <taxon>Diptera</taxon>
        <taxon>Brachycera</taxon>
        <taxon>Muscomorpha</taxon>
        <taxon>Ephydroidea</taxon>
        <taxon>Drosophilidae</taxon>
        <taxon>Drosophila</taxon>
        <taxon>Sophophora</taxon>
    </lineage>
</organism>
<keyword evidence="2" id="KW-0472">Membrane</keyword>
<gene>
    <name evidence="5" type="primary">Stlk</name>
</gene>
<proteinExistence type="inferred from homology"/>
<name>A0ABM4TWU3_DROSZ</name>
<evidence type="ECO:0000256" key="1">
    <source>
        <dbReference type="ARBA" id="ARBA00008874"/>
    </source>
</evidence>
<dbReference type="GO" id="GO:0016301">
    <property type="term" value="F:kinase activity"/>
    <property type="evidence" value="ECO:0007669"/>
    <property type="project" value="UniProtKB-KW"/>
</dbReference>
<comment type="similarity">
    <text evidence="1">Belongs to the protein kinase superfamily. STE Ser/Thr protein kinase family. STE20 subfamily.</text>
</comment>
<reference evidence="5" key="2">
    <citation type="submission" date="2025-08" db="UniProtKB">
        <authorList>
            <consortium name="RefSeq"/>
        </authorList>
    </citation>
    <scope>IDENTIFICATION</scope>
</reference>
<dbReference type="PANTHER" id="PTHR48014">
    <property type="entry name" value="SERINE/THREONINE-PROTEIN KINASE FRAY2"/>
    <property type="match status" value="1"/>
</dbReference>
<dbReference type="InterPro" id="IPR047173">
    <property type="entry name" value="STRAD_A/B-like"/>
</dbReference>
<keyword evidence="5" id="KW-0808">Transferase</keyword>
<evidence type="ECO:0000256" key="2">
    <source>
        <dbReference type="SAM" id="Phobius"/>
    </source>
</evidence>
<dbReference type="Gene3D" id="3.30.200.20">
    <property type="entry name" value="Phosphorylase Kinase, domain 1"/>
    <property type="match status" value="1"/>
</dbReference>